<evidence type="ECO:0000313" key="2">
    <source>
        <dbReference type="EMBL" id="SKA99929.1"/>
    </source>
</evidence>
<evidence type="ECO:0000256" key="1">
    <source>
        <dbReference type="SAM" id="MobiDB-lite"/>
    </source>
</evidence>
<name>A0A1T4YDS1_9BACL</name>
<proteinExistence type="predicted"/>
<feature type="compositionally biased region" description="Basic and acidic residues" evidence="1">
    <location>
        <begin position="72"/>
        <end position="86"/>
    </location>
</feature>
<keyword evidence="3" id="KW-1185">Reference proteome</keyword>
<evidence type="ECO:0008006" key="4">
    <source>
        <dbReference type="Google" id="ProtNLM"/>
    </source>
</evidence>
<protein>
    <recommendedName>
        <fullName evidence="4">RNA polymerase subunit sigma</fullName>
    </recommendedName>
</protein>
<accession>A0A1T4YDS1</accession>
<reference evidence="3" key="1">
    <citation type="submission" date="2017-02" db="EMBL/GenBank/DDBJ databases">
        <authorList>
            <person name="Varghese N."/>
            <person name="Submissions S."/>
        </authorList>
    </citation>
    <scope>NUCLEOTIDE SEQUENCE [LARGE SCALE GENOMIC DNA]</scope>
    <source>
        <strain evidence="3">DSM 23966</strain>
    </source>
</reference>
<dbReference type="Proteomes" id="UP000190042">
    <property type="component" value="Unassembled WGS sequence"/>
</dbReference>
<sequence length="99" mass="11381">MSLKSIELQIAIPKTFEAGKIAEQKQQQSQIAQQHANTSMEKQVIKNQETVLESDPYAKLDADDSQPDEQSEQQKREKQEKAEQRVKHPFKGSFFDYNG</sequence>
<organism evidence="2 3">
    <name type="scientific">Sporosarcina newyorkensis</name>
    <dbReference type="NCBI Taxonomy" id="759851"/>
    <lineage>
        <taxon>Bacteria</taxon>
        <taxon>Bacillati</taxon>
        <taxon>Bacillota</taxon>
        <taxon>Bacilli</taxon>
        <taxon>Bacillales</taxon>
        <taxon>Caryophanaceae</taxon>
        <taxon>Sporosarcina</taxon>
    </lineage>
</organism>
<gene>
    <name evidence="2" type="ORF">SAMN04244570_2369</name>
</gene>
<evidence type="ECO:0000313" key="3">
    <source>
        <dbReference type="Proteomes" id="UP000190042"/>
    </source>
</evidence>
<dbReference type="AlphaFoldDB" id="A0A1T4YDS1"/>
<dbReference type="RefSeq" id="WP_009497372.1">
    <property type="nucleotide sequence ID" value="NZ_FUYJ01000004.1"/>
</dbReference>
<feature type="region of interest" description="Disordered" evidence="1">
    <location>
        <begin position="51"/>
        <end position="99"/>
    </location>
</feature>
<dbReference type="EMBL" id="FUYJ01000004">
    <property type="protein sequence ID" value="SKA99929.1"/>
    <property type="molecule type" value="Genomic_DNA"/>
</dbReference>